<dbReference type="KEGG" id="maw:19244956"/>
<dbReference type="GeneID" id="19244956"/>
<dbReference type="Gene3D" id="2.60.120.620">
    <property type="entry name" value="q2cbj1_9rhob like domain"/>
    <property type="match status" value="1"/>
</dbReference>
<sequence>MVALDDYTPTNGATVIIPSSHTLGPSAPSPSEAVPVVMPAGSVVYFLGTAWHGGGKNTSDGDRLALTVQYC</sequence>
<dbReference type="AlphaFoldDB" id="E9DSP7"/>
<evidence type="ECO:0000313" key="2">
    <source>
        <dbReference type="Proteomes" id="UP000002499"/>
    </source>
</evidence>
<dbReference type="eggNOG" id="ENOG502T301">
    <property type="taxonomic scope" value="Eukaryota"/>
</dbReference>
<accession>E9DSP7</accession>
<dbReference type="InterPro" id="IPR008775">
    <property type="entry name" value="Phytyl_CoA_dOase-like"/>
</dbReference>
<keyword evidence="1" id="KW-0223">Dioxygenase</keyword>
<dbReference type="SUPFAM" id="SSF51197">
    <property type="entry name" value="Clavaminate synthase-like"/>
    <property type="match status" value="1"/>
</dbReference>
<dbReference type="Pfam" id="PF05721">
    <property type="entry name" value="PhyH"/>
    <property type="match status" value="1"/>
</dbReference>
<reference evidence="1 2" key="1">
    <citation type="journal article" date="2011" name="PLoS Genet.">
        <title>Genome sequencing and comparative transcriptomics of the model entomopathogenic fungi Metarhizium anisopliae and M. acridum.</title>
        <authorList>
            <person name="Gao Q."/>
            <person name="Jin K."/>
            <person name="Ying S.H."/>
            <person name="Zhang Y."/>
            <person name="Xiao G."/>
            <person name="Shang Y."/>
            <person name="Duan Z."/>
            <person name="Hu X."/>
            <person name="Xie X.Q."/>
            <person name="Zhou G."/>
            <person name="Peng G."/>
            <person name="Luo Z."/>
            <person name="Huang W."/>
            <person name="Wang B."/>
            <person name="Fang W."/>
            <person name="Wang S."/>
            <person name="Zhong Y."/>
            <person name="Ma L.J."/>
            <person name="St Leger R.J."/>
            <person name="Zhao G.P."/>
            <person name="Pei Y."/>
            <person name="Feng M.G."/>
            <person name="Xia Y."/>
            <person name="Wang C."/>
        </authorList>
    </citation>
    <scope>NUCLEOTIDE SEQUENCE [LARGE SCALE GENOMIC DNA]</scope>
    <source>
        <strain evidence="1 2">CQMa 102</strain>
    </source>
</reference>
<dbReference type="EMBL" id="GL698471">
    <property type="protein sequence ID" value="EFY93407.1"/>
    <property type="molecule type" value="Genomic_DNA"/>
</dbReference>
<dbReference type="InParanoid" id="E9DSP7"/>
<dbReference type="OrthoDB" id="445007at2759"/>
<name>E9DSP7_METAQ</name>
<dbReference type="HOGENOM" id="CLU_2740577_0_0_1"/>
<keyword evidence="2" id="KW-1185">Reference proteome</keyword>
<keyword evidence="1" id="KW-0560">Oxidoreductase</keyword>
<gene>
    <name evidence="1" type="ORF">MAC_00645</name>
</gene>
<protein>
    <submittedName>
        <fullName evidence="1">Phytanoyl-CoA dioxygenase</fullName>
    </submittedName>
</protein>
<proteinExistence type="predicted"/>
<evidence type="ECO:0000313" key="1">
    <source>
        <dbReference type="EMBL" id="EFY93407.1"/>
    </source>
</evidence>
<dbReference type="Proteomes" id="UP000002499">
    <property type="component" value="Unassembled WGS sequence"/>
</dbReference>
<organism evidence="2">
    <name type="scientific">Metarhizium acridum (strain CQMa 102)</name>
    <dbReference type="NCBI Taxonomy" id="655827"/>
    <lineage>
        <taxon>Eukaryota</taxon>
        <taxon>Fungi</taxon>
        <taxon>Dikarya</taxon>
        <taxon>Ascomycota</taxon>
        <taxon>Pezizomycotina</taxon>
        <taxon>Sordariomycetes</taxon>
        <taxon>Hypocreomycetidae</taxon>
        <taxon>Hypocreales</taxon>
        <taxon>Clavicipitaceae</taxon>
        <taxon>Metarhizium</taxon>
    </lineage>
</organism>
<dbReference type="GO" id="GO:0051213">
    <property type="term" value="F:dioxygenase activity"/>
    <property type="evidence" value="ECO:0007669"/>
    <property type="project" value="UniProtKB-KW"/>
</dbReference>